<keyword evidence="2" id="KW-0732">Signal</keyword>
<organism evidence="3">
    <name type="scientific">Leptolyngbya sp. NK1-12</name>
    <dbReference type="NCBI Taxonomy" id="2547451"/>
    <lineage>
        <taxon>Bacteria</taxon>
        <taxon>Bacillati</taxon>
        <taxon>Cyanobacteriota</taxon>
        <taxon>Cyanophyceae</taxon>
        <taxon>Leptolyngbyales</taxon>
        <taxon>Leptolyngbyaceae</taxon>
        <taxon>Leptolyngbya group</taxon>
        <taxon>Leptolyngbya</taxon>
    </lineage>
</organism>
<dbReference type="AlphaFoldDB" id="A0AA96WZB6"/>
<proteinExistence type="predicted"/>
<feature type="chain" id="PRO_5041694716" description="HEAT repeat domain-containing protein" evidence="2">
    <location>
        <begin position="29"/>
        <end position="132"/>
    </location>
</feature>
<keyword evidence="1" id="KW-1133">Transmembrane helix</keyword>
<dbReference type="EMBL" id="CP053587">
    <property type="protein sequence ID" value="WNZ27732.1"/>
    <property type="molecule type" value="Genomic_DNA"/>
</dbReference>
<evidence type="ECO:0008006" key="4">
    <source>
        <dbReference type="Google" id="ProtNLM"/>
    </source>
</evidence>
<protein>
    <recommendedName>
        <fullName evidence="4">HEAT repeat domain-containing protein</fullName>
    </recommendedName>
</protein>
<sequence length="132" mass="14581">MLKLFHLGLAVTTAFGIASAAMTPPALATEANSTRRSTNPEQTVAAVAILGTGAALIAYSATRGNDLPEFNHSEKGDQTNFQLQKKLLRLLHNDRNAAKRLLAHVKQTHPDRSANWVLEKVIYDLERDRNRH</sequence>
<name>A0AA96WZB6_9CYAN</name>
<keyword evidence="1" id="KW-0472">Membrane</keyword>
<reference evidence="3" key="1">
    <citation type="submission" date="2020-05" db="EMBL/GenBank/DDBJ databases">
        <authorList>
            <person name="Zhu T."/>
            <person name="Keshari N."/>
            <person name="Lu X."/>
        </authorList>
    </citation>
    <scope>NUCLEOTIDE SEQUENCE</scope>
    <source>
        <strain evidence="3">NK1-12</strain>
    </source>
</reference>
<evidence type="ECO:0000256" key="2">
    <source>
        <dbReference type="SAM" id="SignalP"/>
    </source>
</evidence>
<dbReference type="RefSeq" id="WP_316436184.1">
    <property type="nucleotide sequence ID" value="NZ_CP053587.1"/>
</dbReference>
<keyword evidence="1" id="KW-0812">Transmembrane</keyword>
<feature type="transmembrane region" description="Helical" evidence="1">
    <location>
        <begin position="44"/>
        <end position="62"/>
    </location>
</feature>
<evidence type="ECO:0000313" key="3">
    <source>
        <dbReference type="EMBL" id="WNZ27732.1"/>
    </source>
</evidence>
<feature type="signal peptide" evidence="2">
    <location>
        <begin position="1"/>
        <end position="28"/>
    </location>
</feature>
<gene>
    <name evidence="3" type="ORF">HJG54_33365</name>
</gene>
<evidence type="ECO:0000256" key="1">
    <source>
        <dbReference type="SAM" id="Phobius"/>
    </source>
</evidence>
<accession>A0AA96WZB6</accession>